<proteinExistence type="inferred from homology"/>
<dbReference type="InterPro" id="IPR006735">
    <property type="entry name" value="Rtf2"/>
</dbReference>
<evidence type="ECO:0000313" key="5">
    <source>
        <dbReference type="Proteomes" id="UP000887575"/>
    </source>
</evidence>
<dbReference type="WBParaSite" id="MBELARI_LOCUS2603">
    <property type="protein sequence ID" value="MBELARI_LOCUS2603"/>
    <property type="gene ID" value="MBELARI_LOCUS2603"/>
</dbReference>
<comment type="similarity">
    <text evidence="1">Belongs to the rtf2 family.</text>
</comment>
<evidence type="ECO:0000313" key="7">
    <source>
        <dbReference type="WBParaSite" id="MBELARI_LOCUS2603"/>
    </source>
</evidence>
<sequence>MGADGGTIPKRCELVRKSKKVEKIERAVKNATKWRTCQLSQQPLKKPIIACRLGRLYNKEAIIEAILNKTIGKIDITAHIKGVKDFKELRLTVNKDYTDDGAKGDSYLDVNQTPYICPVTSFPMNGNQSFVFNWKCGCVFSEKALNEIKSESCHGCSQPMSPEDIIVLNPSEELLAEYKERLATEKKVKKEKKVAEKEANGTNQVVNEPVAGPSNGAPTRKHSANEDQLPPKAQPVGEAAVAVNQVKKAEKRKAEAMGILKGKVSIQEDPTKSDVYKKLFTTCEEAKNKPEQHWVTHNPLFY</sequence>
<feature type="region of interest" description="Disordered" evidence="4">
    <location>
        <begin position="189"/>
        <end position="237"/>
    </location>
</feature>
<accession>A0A915H6L3</accession>
<dbReference type="OrthoDB" id="247013at2759"/>
<keyword evidence="5" id="KW-1185">Reference proteome</keyword>
<evidence type="ECO:0000256" key="4">
    <source>
        <dbReference type="SAM" id="MobiDB-lite"/>
    </source>
</evidence>
<organism evidence="5 6">
    <name type="scientific">Mesorhabditis belari</name>
    <dbReference type="NCBI Taxonomy" id="2138241"/>
    <lineage>
        <taxon>Eukaryota</taxon>
        <taxon>Metazoa</taxon>
        <taxon>Ecdysozoa</taxon>
        <taxon>Nematoda</taxon>
        <taxon>Chromadorea</taxon>
        <taxon>Rhabditida</taxon>
        <taxon>Rhabditina</taxon>
        <taxon>Rhabditomorpha</taxon>
        <taxon>Rhabditoidea</taxon>
        <taxon>Rhabditidae</taxon>
        <taxon>Mesorhabditinae</taxon>
        <taxon>Mesorhabditis</taxon>
    </lineage>
</organism>
<dbReference type="WBParaSite" id="MBELARI_LOCUS12030">
    <property type="protein sequence ID" value="MBELARI_LOCUS12030"/>
    <property type="gene ID" value="MBELARI_LOCUS12030"/>
</dbReference>
<reference evidence="6 7" key="1">
    <citation type="submission" date="2024-02" db="UniProtKB">
        <authorList>
            <consortium name="WormBaseParasite"/>
        </authorList>
    </citation>
    <scope>IDENTIFICATION</scope>
</reference>
<dbReference type="GO" id="GO:0005634">
    <property type="term" value="C:nucleus"/>
    <property type="evidence" value="ECO:0007669"/>
    <property type="project" value="TreeGrafter"/>
</dbReference>
<evidence type="ECO:0000256" key="1">
    <source>
        <dbReference type="ARBA" id="ARBA00009885"/>
    </source>
</evidence>
<dbReference type="PANTHER" id="PTHR12775">
    <property type="entry name" value="PROTEIN C20ORF43 HOMOLOG"/>
    <property type="match status" value="1"/>
</dbReference>
<evidence type="ECO:0000256" key="3">
    <source>
        <dbReference type="ARBA" id="ARBA00030367"/>
    </source>
</evidence>
<name>A0A915H6L3_9BILA</name>
<protein>
    <recommendedName>
        <fullName evidence="2">Replication termination factor 2</fullName>
    </recommendedName>
    <alternativeName>
        <fullName evidence="3">Replication termination factor 2 domain-containing protein 1</fullName>
    </alternativeName>
</protein>
<dbReference type="GO" id="GO:0006274">
    <property type="term" value="P:DNA replication termination"/>
    <property type="evidence" value="ECO:0007669"/>
    <property type="project" value="TreeGrafter"/>
</dbReference>
<dbReference type="InterPro" id="IPR027799">
    <property type="entry name" value="Rtf2_RING-finger"/>
</dbReference>
<dbReference type="Pfam" id="PF04641">
    <property type="entry name" value="Rtf2"/>
    <property type="match status" value="1"/>
</dbReference>
<dbReference type="CDD" id="cd16653">
    <property type="entry name" value="RING-like_Rtf2"/>
    <property type="match status" value="1"/>
</dbReference>
<dbReference type="PANTHER" id="PTHR12775:SF0">
    <property type="entry name" value="REPLICATION TERMINATION FACTOR 2"/>
    <property type="match status" value="1"/>
</dbReference>
<feature type="compositionally biased region" description="Basic and acidic residues" evidence="4">
    <location>
        <begin position="189"/>
        <end position="199"/>
    </location>
</feature>
<dbReference type="Proteomes" id="UP000887575">
    <property type="component" value="Unassembled WGS sequence"/>
</dbReference>
<dbReference type="AlphaFoldDB" id="A0A915H6L3"/>
<evidence type="ECO:0000313" key="6">
    <source>
        <dbReference type="WBParaSite" id="MBELARI_LOCUS12030"/>
    </source>
</evidence>
<evidence type="ECO:0000256" key="2">
    <source>
        <dbReference type="ARBA" id="ARBA00015157"/>
    </source>
</evidence>